<proteinExistence type="predicted"/>
<name>Q4T3C2_TETNG</name>
<reference evidence="2" key="1">
    <citation type="journal article" date="2004" name="Nature">
        <title>Genome duplication in the teleost fish Tetraodon nigroviridis reveals the early vertebrate proto-karyotype.</title>
        <authorList>
            <person name="Jaillon O."/>
            <person name="Aury J.-M."/>
            <person name="Brunet F."/>
            <person name="Petit J.-L."/>
            <person name="Stange-Thomann N."/>
            <person name="Mauceli E."/>
            <person name="Bouneau L."/>
            <person name="Fischer C."/>
            <person name="Ozouf-Costaz C."/>
            <person name="Bernot A."/>
            <person name="Nicaud S."/>
            <person name="Jaffe D."/>
            <person name="Fisher S."/>
            <person name="Lutfalla G."/>
            <person name="Dossat C."/>
            <person name="Segurens B."/>
            <person name="Dasilva C."/>
            <person name="Salanoubat M."/>
            <person name="Levy M."/>
            <person name="Boudet N."/>
            <person name="Castellano S."/>
            <person name="Anthouard V."/>
            <person name="Jubin C."/>
            <person name="Castelli V."/>
            <person name="Katinka M."/>
            <person name="Vacherie B."/>
            <person name="Biemont C."/>
            <person name="Skalli Z."/>
            <person name="Cattolico L."/>
            <person name="Poulain J."/>
            <person name="De Berardinis V."/>
            <person name="Cruaud C."/>
            <person name="Duprat S."/>
            <person name="Brottier P."/>
            <person name="Coutanceau J.-P."/>
            <person name="Gouzy J."/>
            <person name="Parra G."/>
            <person name="Lardier G."/>
            <person name="Chapple C."/>
            <person name="McKernan K.J."/>
            <person name="McEwan P."/>
            <person name="Bosak S."/>
            <person name="Kellis M."/>
            <person name="Volff J.-N."/>
            <person name="Guigo R."/>
            <person name="Zody M.C."/>
            <person name="Mesirov J."/>
            <person name="Lindblad-Toh K."/>
            <person name="Birren B."/>
            <person name="Nusbaum C."/>
            <person name="Kahn D."/>
            <person name="Robinson-Rechavi M."/>
            <person name="Laudet V."/>
            <person name="Schachter V."/>
            <person name="Quetier F."/>
            <person name="Saurin W."/>
            <person name="Scarpelli C."/>
            <person name="Wincker P."/>
            <person name="Lander E.S."/>
            <person name="Weissenbach J."/>
            <person name="Roest Crollius H."/>
        </authorList>
    </citation>
    <scope>NUCLEOTIDE SEQUENCE [LARGE SCALE GENOMIC DNA]</scope>
</reference>
<dbReference type="OrthoDB" id="63267at2759"/>
<evidence type="ECO:0000256" key="1">
    <source>
        <dbReference type="SAM" id="MobiDB-lite"/>
    </source>
</evidence>
<protein>
    <submittedName>
        <fullName evidence="2">(spotted green pufferfish) hypothetical protein</fullName>
    </submittedName>
</protein>
<feature type="region of interest" description="Disordered" evidence="1">
    <location>
        <begin position="64"/>
        <end position="93"/>
    </location>
</feature>
<dbReference type="EMBL" id="CAAE01010102">
    <property type="protein sequence ID" value="CAF92610.1"/>
    <property type="molecule type" value="Genomic_DNA"/>
</dbReference>
<dbReference type="KEGG" id="tng:GSTEN00007917G001"/>
<comment type="caution">
    <text evidence="2">The sequence shown here is derived from an EMBL/GenBank/DDBJ whole genome shotgun (WGS) entry which is preliminary data.</text>
</comment>
<sequence>DDVPIKEISITHHVKEGSEKADPRQFELRKVLGQGSFGKVNHAAHMHVDARVSVVERAHALLHAGVSGEEGHRARRWSAIRHESPEEGHSEST</sequence>
<accession>Q4T3C2</accession>
<gene>
    <name evidence="2" type="ORF">GSTENG00007917001</name>
</gene>
<feature type="compositionally biased region" description="Basic and acidic residues" evidence="1">
    <location>
        <begin position="80"/>
        <end position="93"/>
    </location>
</feature>
<evidence type="ECO:0000313" key="2">
    <source>
        <dbReference type="EMBL" id="CAF92610.1"/>
    </source>
</evidence>
<feature type="non-terminal residue" evidence="2">
    <location>
        <position position="93"/>
    </location>
</feature>
<organism evidence="2">
    <name type="scientific">Tetraodon nigroviridis</name>
    <name type="common">Spotted green pufferfish</name>
    <name type="synonym">Chelonodon nigroviridis</name>
    <dbReference type="NCBI Taxonomy" id="99883"/>
    <lineage>
        <taxon>Eukaryota</taxon>
        <taxon>Metazoa</taxon>
        <taxon>Chordata</taxon>
        <taxon>Craniata</taxon>
        <taxon>Vertebrata</taxon>
        <taxon>Euteleostomi</taxon>
        <taxon>Actinopterygii</taxon>
        <taxon>Neopterygii</taxon>
        <taxon>Teleostei</taxon>
        <taxon>Neoteleostei</taxon>
        <taxon>Acanthomorphata</taxon>
        <taxon>Eupercaria</taxon>
        <taxon>Tetraodontiformes</taxon>
        <taxon>Tetradontoidea</taxon>
        <taxon>Tetraodontidae</taxon>
        <taxon>Tetraodon</taxon>
    </lineage>
</organism>
<reference evidence="2" key="2">
    <citation type="submission" date="2004-02" db="EMBL/GenBank/DDBJ databases">
        <authorList>
            <consortium name="Genoscope"/>
            <consortium name="Whitehead Institute Centre for Genome Research"/>
        </authorList>
    </citation>
    <scope>NUCLEOTIDE SEQUENCE</scope>
</reference>
<dbReference type="Gene3D" id="3.30.200.20">
    <property type="entry name" value="Phosphorylase Kinase, domain 1"/>
    <property type="match status" value="1"/>
</dbReference>
<dbReference type="AlphaFoldDB" id="Q4T3C2"/>